<keyword evidence="2" id="KW-1185">Reference proteome</keyword>
<dbReference type="EMBL" id="RRYP01029770">
    <property type="protein sequence ID" value="TNV71496.1"/>
    <property type="molecule type" value="Genomic_DNA"/>
</dbReference>
<dbReference type="Proteomes" id="UP000785679">
    <property type="component" value="Unassembled WGS sequence"/>
</dbReference>
<protein>
    <submittedName>
        <fullName evidence="1">Uncharacterized protein</fullName>
    </submittedName>
</protein>
<evidence type="ECO:0000313" key="1">
    <source>
        <dbReference type="EMBL" id="TNV71496.1"/>
    </source>
</evidence>
<comment type="caution">
    <text evidence="1">The sequence shown here is derived from an EMBL/GenBank/DDBJ whole genome shotgun (WGS) entry which is preliminary data.</text>
</comment>
<name>A0A8J8SV75_HALGN</name>
<dbReference type="AlphaFoldDB" id="A0A8J8SV75"/>
<gene>
    <name evidence="1" type="ORF">FGO68_gene9562</name>
</gene>
<organism evidence="1 2">
    <name type="scientific">Halteria grandinella</name>
    <dbReference type="NCBI Taxonomy" id="5974"/>
    <lineage>
        <taxon>Eukaryota</taxon>
        <taxon>Sar</taxon>
        <taxon>Alveolata</taxon>
        <taxon>Ciliophora</taxon>
        <taxon>Intramacronucleata</taxon>
        <taxon>Spirotrichea</taxon>
        <taxon>Stichotrichia</taxon>
        <taxon>Sporadotrichida</taxon>
        <taxon>Halteriidae</taxon>
        <taxon>Halteria</taxon>
    </lineage>
</organism>
<reference evidence="1" key="1">
    <citation type="submission" date="2019-06" db="EMBL/GenBank/DDBJ databases">
        <authorList>
            <person name="Zheng W."/>
        </authorList>
    </citation>
    <scope>NUCLEOTIDE SEQUENCE</scope>
    <source>
        <strain evidence="1">QDHG01</strain>
    </source>
</reference>
<evidence type="ECO:0000313" key="2">
    <source>
        <dbReference type="Proteomes" id="UP000785679"/>
    </source>
</evidence>
<sequence length="71" mass="8261">MRLNLSSYFLSSWASDPICVNVSCLQQSIYLFTLEVETKHLHIFLVSPLDKSNKKPHYILSVMELSQKKFL</sequence>
<accession>A0A8J8SV75</accession>
<proteinExistence type="predicted"/>